<name>A0A0F9CI18_9ZZZZ</name>
<dbReference type="EMBL" id="LAZR01033208">
    <property type="protein sequence ID" value="KKL48744.1"/>
    <property type="molecule type" value="Genomic_DNA"/>
</dbReference>
<reference evidence="1" key="1">
    <citation type="journal article" date="2015" name="Nature">
        <title>Complex archaea that bridge the gap between prokaryotes and eukaryotes.</title>
        <authorList>
            <person name="Spang A."/>
            <person name="Saw J.H."/>
            <person name="Jorgensen S.L."/>
            <person name="Zaremba-Niedzwiedzka K."/>
            <person name="Martijn J."/>
            <person name="Lind A.E."/>
            <person name="van Eijk R."/>
            <person name="Schleper C."/>
            <person name="Guy L."/>
            <person name="Ettema T.J."/>
        </authorList>
    </citation>
    <scope>NUCLEOTIDE SEQUENCE</scope>
</reference>
<sequence>MENMENIKKSLKLFENQKAALGSVINPLLEKYDLEKKEILEVCQIGKFVQQVNAEIQIPDNPKPPSPDFVINYRGKLIGLEHTRVLNKNASRYLKIETLLNYAQQEFEKKYPGDNVIASIAIKDDEFNYKKKDKADIAKNIADYVQWTRLGIEFKLPEFIASIEITSHTEVS</sequence>
<protein>
    <submittedName>
        <fullName evidence="1">Uncharacterized protein</fullName>
    </submittedName>
</protein>
<proteinExistence type="predicted"/>
<feature type="non-terminal residue" evidence="1">
    <location>
        <position position="172"/>
    </location>
</feature>
<accession>A0A0F9CI18</accession>
<dbReference type="AlphaFoldDB" id="A0A0F9CI18"/>
<evidence type="ECO:0000313" key="1">
    <source>
        <dbReference type="EMBL" id="KKL48744.1"/>
    </source>
</evidence>
<gene>
    <name evidence="1" type="ORF">LCGC14_2322430</name>
</gene>
<organism evidence="1">
    <name type="scientific">marine sediment metagenome</name>
    <dbReference type="NCBI Taxonomy" id="412755"/>
    <lineage>
        <taxon>unclassified sequences</taxon>
        <taxon>metagenomes</taxon>
        <taxon>ecological metagenomes</taxon>
    </lineage>
</organism>
<comment type="caution">
    <text evidence="1">The sequence shown here is derived from an EMBL/GenBank/DDBJ whole genome shotgun (WGS) entry which is preliminary data.</text>
</comment>